<dbReference type="InterPro" id="IPR003652">
    <property type="entry name" value="Ataxin_AXH_dom"/>
</dbReference>
<accession>A0A0B2VK69</accession>
<feature type="region of interest" description="Disordered" evidence="7">
    <location>
        <begin position="445"/>
        <end position="471"/>
    </location>
</feature>
<feature type="region of interest" description="Disordered" evidence="7">
    <location>
        <begin position="537"/>
        <end position="560"/>
    </location>
</feature>
<dbReference type="SUPFAM" id="SSF102031">
    <property type="entry name" value="AXH domain"/>
    <property type="match status" value="1"/>
</dbReference>
<dbReference type="GO" id="GO:0005634">
    <property type="term" value="C:nucleus"/>
    <property type="evidence" value="ECO:0007669"/>
    <property type="project" value="UniProtKB-SubCell"/>
</dbReference>
<evidence type="ECO:0000256" key="5">
    <source>
        <dbReference type="ARBA" id="ARBA00023163"/>
    </source>
</evidence>
<keyword evidence="4" id="KW-0238">DNA-binding</keyword>
<dbReference type="STRING" id="6265.A0A0B2VK69"/>
<dbReference type="SMART" id="SM00536">
    <property type="entry name" value="AXH"/>
    <property type="match status" value="1"/>
</dbReference>
<evidence type="ECO:0000313" key="9">
    <source>
        <dbReference type="EMBL" id="KHN83901.1"/>
    </source>
</evidence>
<evidence type="ECO:0000256" key="4">
    <source>
        <dbReference type="ARBA" id="ARBA00023125"/>
    </source>
</evidence>
<proteinExistence type="predicted"/>
<sequence length="776" mass="80072">MNGAPGGRQQCGAAPQKRGPASSSFRAPQQHSNTAGTIFPQPDDAAPNGQKAIRAGCKGDLREVFSDDASSTTPERVYAVSMNGAPGGRQQCGAAPQKRGPASSSFRAPQQHSNTAGTIFPQPDDAAPNGQQVGHIIPPPQTLPLVTAASTQQPPAGPLRDPSALSLPLLQSAALQHSGGWPPQFDLQSLYSAHQSVAALRFGQQQAAAGARSHSSHLPQPQSQLSAAAAQLSQQQQQPPALSAPVVPLSSQGAQLSQPSSLAHAQQQAAAAASASLAAGGELGALCASPRSCSLAASPASVASGTTTTTNLPSTLSMGGAGPVQMLAAGGSLNPAFLAQYQLLIAAAAQQQQQAAAAAAAALAAASAAHHSPIGTRMSTSPVSTLAPFEQNLQRYMLQLQQQQQLAAASAHVVPSSPLHTPSPLPAHMQAAIAASFPQSPIAQVTGQSRTTTVASPTGGQAMTLGSRTVSDSASCSQQPLLARLAQRHSSSSLTGSPCSSTLPSTSTLHSRYAQNRGNLMPPPPLPRSRHASLTLPSTSQIRQRPSALPYQRPAPSTDASFEMGTLPSQPYYPSHFMRGTVIRLQSGQLKRVEEMSTSDFVLSAAMKSDLSLCNSTVVSIQEADKERHVLVTFAVGEQNIQVSIEAGIEHPYFVVGQGWASCSPEKTRNTYGLICKRLAVGDVCITIRHTEKGEGVGACCSGEGTAGAAPSCSSSAQRVSSPIEMLTNSARRDLQDAGRDDLGGGWRSAPPYPPPATHPDGAPSHSIRQRRKSST</sequence>
<dbReference type="GO" id="GO:0003723">
    <property type="term" value="F:RNA binding"/>
    <property type="evidence" value="ECO:0007669"/>
    <property type="project" value="InterPro"/>
</dbReference>
<feature type="compositionally biased region" description="Polar residues" evidence="7">
    <location>
        <begin position="21"/>
        <end position="36"/>
    </location>
</feature>
<dbReference type="PROSITE" id="PS51148">
    <property type="entry name" value="AXH"/>
    <property type="match status" value="1"/>
</dbReference>
<dbReference type="Proteomes" id="UP000031036">
    <property type="component" value="Unassembled WGS sequence"/>
</dbReference>
<comment type="subcellular location">
    <subcellularLocation>
        <location evidence="1">Nucleus</location>
    </subcellularLocation>
</comment>
<comment type="caution">
    <text evidence="9">The sequence shown here is derived from an EMBL/GenBank/DDBJ whole genome shotgun (WGS) entry which is preliminary data.</text>
</comment>
<dbReference type="GO" id="GO:0006355">
    <property type="term" value="P:regulation of DNA-templated transcription"/>
    <property type="evidence" value="ECO:0007669"/>
    <property type="project" value="InterPro"/>
</dbReference>
<protein>
    <submittedName>
        <fullName evidence="9">Ataxin-1-like</fullName>
    </submittedName>
</protein>
<gene>
    <name evidence="9" type="primary">ATXN1L</name>
    <name evidence="9" type="ORF">Tcan_11335</name>
</gene>
<dbReference type="EMBL" id="JPKZ01001124">
    <property type="protein sequence ID" value="KHN83901.1"/>
    <property type="molecule type" value="Genomic_DNA"/>
</dbReference>
<feature type="compositionally biased region" description="Polar residues" evidence="7">
    <location>
        <begin position="102"/>
        <end position="117"/>
    </location>
</feature>
<evidence type="ECO:0000256" key="2">
    <source>
        <dbReference type="ARBA" id="ARBA00022491"/>
    </source>
</evidence>
<feature type="domain" description="AXH" evidence="8">
    <location>
        <begin position="565"/>
        <end position="696"/>
    </location>
</feature>
<dbReference type="PANTHER" id="PTHR13392">
    <property type="entry name" value="ATAXIN 1"/>
    <property type="match status" value="1"/>
</dbReference>
<dbReference type="GO" id="GO:0003677">
    <property type="term" value="F:DNA binding"/>
    <property type="evidence" value="ECO:0007669"/>
    <property type="project" value="UniProtKB-KW"/>
</dbReference>
<feature type="compositionally biased region" description="Basic and acidic residues" evidence="7">
    <location>
        <begin position="733"/>
        <end position="743"/>
    </location>
</feature>
<name>A0A0B2VK69_TOXCA</name>
<feature type="region of interest" description="Disordered" evidence="7">
    <location>
        <begin position="208"/>
        <end position="250"/>
    </location>
</feature>
<evidence type="ECO:0000256" key="3">
    <source>
        <dbReference type="ARBA" id="ARBA00023015"/>
    </source>
</evidence>
<organism evidence="9 10">
    <name type="scientific">Toxocara canis</name>
    <name type="common">Canine roundworm</name>
    <dbReference type="NCBI Taxonomy" id="6265"/>
    <lineage>
        <taxon>Eukaryota</taxon>
        <taxon>Metazoa</taxon>
        <taxon>Ecdysozoa</taxon>
        <taxon>Nematoda</taxon>
        <taxon>Chromadorea</taxon>
        <taxon>Rhabditida</taxon>
        <taxon>Spirurina</taxon>
        <taxon>Ascaridomorpha</taxon>
        <taxon>Ascaridoidea</taxon>
        <taxon>Toxocaridae</taxon>
        <taxon>Toxocara</taxon>
    </lineage>
</organism>
<keyword evidence="2" id="KW-0678">Repressor</keyword>
<keyword evidence="10" id="KW-1185">Reference proteome</keyword>
<evidence type="ECO:0000256" key="7">
    <source>
        <dbReference type="SAM" id="MobiDB-lite"/>
    </source>
</evidence>
<evidence type="ECO:0000256" key="1">
    <source>
        <dbReference type="ARBA" id="ARBA00004123"/>
    </source>
</evidence>
<reference evidence="9 10" key="1">
    <citation type="submission" date="2014-11" db="EMBL/GenBank/DDBJ databases">
        <title>Genetic blueprint of the zoonotic pathogen Toxocara canis.</title>
        <authorList>
            <person name="Zhu X.-Q."/>
            <person name="Korhonen P.K."/>
            <person name="Cai H."/>
            <person name="Young N.D."/>
            <person name="Nejsum P."/>
            <person name="von Samson-Himmelstjerna G."/>
            <person name="Boag P.R."/>
            <person name="Tan P."/>
            <person name="Li Q."/>
            <person name="Min J."/>
            <person name="Yang Y."/>
            <person name="Wang X."/>
            <person name="Fang X."/>
            <person name="Hall R.S."/>
            <person name="Hofmann A."/>
            <person name="Sternberg P.W."/>
            <person name="Jex A.R."/>
            <person name="Gasser R.B."/>
        </authorList>
    </citation>
    <scope>NUCLEOTIDE SEQUENCE [LARGE SCALE GENOMIC DNA]</scope>
    <source>
        <strain evidence="9">PN_DK_2014</strain>
    </source>
</reference>
<dbReference type="InterPro" id="IPR043404">
    <property type="entry name" value="ATAXIN1-like"/>
</dbReference>
<feature type="region of interest" description="Disordered" evidence="7">
    <location>
        <begin position="487"/>
        <end position="507"/>
    </location>
</feature>
<dbReference type="Pfam" id="PF08517">
    <property type="entry name" value="AXH"/>
    <property type="match status" value="1"/>
</dbReference>
<evidence type="ECO:0000259" key="8">
    <source>
        <dbReference type="PROSITE" id="PS51148"/>
    </source>
</evidence>
<keyword evidence="6" id="KW-0539">Nucleus</keyword>
<dbReference type="OrthoDB" id="10000452at2759"/>
<keyword evidence="5" id="KW-0804">Transcription</keyword>
<feature type="region of interest" description="Disordered" evidence="7">
    <location>
        <begin position="733"/>
        <end position="776"/>
    </location>
</feature>
<evidence type="ECO:0000313" key="10">
    <source>
        <dbReference type="Proteomes" id="UP000031036"/>
    </source>
</evidence>
<feature type="compositionally biased region" description="Low complexity" evidence="7">
    <location>
        <begin position="489"/>
        <end position="507"/>
    </location>
</feature>
<feature type="region of interest" description="Disordered" evidence="7">
    <location>
        <begin position="1"/>
        <end position="142"/>
    </location>
</feature>
<dbReference type="InterPro" id="IPR036096">
    <property type="entry name" value="Ataxin_AXH_dom_sf"/>
</dbReference>
<keyword evidence="3" id="KW-0805">Transcription regulation</keyword>
<dbReference type="PANTHER" id="PTHR13392:SF13">
    <property type="entry name" value="AXH DOMAIN-CONTAINING PROTEIN"/>
    <property type="match status" value="1"/>
</dbReference>
<evidence type="ECO:0000256" key="6">
    <source>
        <dbReference type="ARBA" id="ARBA00023242"/>
    </source>
</evidence>
<dbReference type="AlphaFoldDB" id="A0A0B2VK69"/>